<dbReference type="EMBL" id="FOES01000004">
    <property type="protein sequence ID" value="SEP91425.1"/>
    <property type="molecule type" value="Genomic_DNA"/>
</dbReference>
<dbReference type="AlphaFoldDB" id="A0A1H9BRB1"/>
<reference evidence="1 2" key="1">
    <citation type="submission" date="2016-10" db="EMBL/GenBank/DDBJ databases">
        <authorList>
            <person name="de Groot N.N."/>
        </authorList>
    </citation>
    <scope>NUCLEOTIDE SEQUENCE [LARGE SCALE GENOMIC DNA]</scope>
    <source>
        <strain evidence="1 2">DSM 21633</strain>
    </source>
</reference>
<gene>
    <name evidence="1" type="ORF">SAMN05216362_10458</name>
</gene>
<evidence type="ECO:0000313" key="1">
    <source>
        <dbReference type="EMBL" id="SEP91425.1"/>
    </source>
</evidence>
<dbReference type="Pfam" id="PF08970">
    <property type="entry name" value="Sda"/>
    <property type="match status" value="1"/>
</dbReference>
<protein>
    <submittedName>
        <fullName evidence="1">Developmental checkpoint coupling sporulation initiation to replication initiation</fullName>
    </submittedName>
</protein>
<proteinExistence type="predicted"/>
<keyword evidence="2" id="KW-1185">Reference proteome</keyword>
<evidence type="ECO:0000313" key="2">
    <source>
        <dbReference type="Proteomes" id="UP000199427"/>
    </source>
</evidence>
<dbReference type="OrthoDB" id="2933732at2"/>
<accession>A0A1H9BRB1</accession>
<dbReference type="SUPFAM" id="SSF100985">
    <property type="entry name" value="Sporulation inhibitor Sda"/>
    <property type="match status" value="1"/>
</dbReference>
<sequence length="46" mass="5598">MEQLSDQLLVESYKKARKLELNHDFIKLIEEELIRRGLYQYLKESS</sequence>
<dbReference type="Proteomes" id="UP000199427">
    <property type="component" value="Unassembled WGS sequence"/>
</dbReference>
<dbReference type="RefSeq" id="WP_091772650.1">
    <property type="nucleotide sequence ID" value="NZ_CAESCL010000012.1"/>
</dbReference>
<name>A0A1H9BRB1_9BACI</name>
<dbReference type="Gene3D" id="1.10.287.1100">
    <property type="entry name" value="Sporulation inhibitor A"/>
    <property type="match status" value="1"/>
</dbReference>
<organism evidence="1 2">
    <name type="scientific">Piscibacillus halophilus</name>
    <dbReference type="NCBI Taxonomy" id="571933"/>
    <lineage>
        <taxon>Bacteria</taxon>
        <taxon>Bacillati</taxon>
        <taxon>Bacillota</taxon>
        <taxon>Bacilli</taxon>
        <taxon>Bacillales</taxon>
        <taxon>Bacillaceae</taxon>
        <taxon>Piscibacillus</taxon>
    </lineage>
</organism>
<dbReference type="STRING" id="571933.SAMN05216362_10458"/>
<dbReference type="InterPro" id="IPR036916">
    <property type="entry name" value="Sda_sf"/>
</dbReference>
<dbReference type="InterPro" id="IPR015064">
    <property type="entry name" value="Sda"/>
</dbReference>